<feature type="region of interest" description="Disordered" evidence="2">
    <location>
        <begin position="291"/>
        <end position="356"/>
    </location>
</feature>
<reference evidence="3" key="1">
    <citation type="journal article" date="2022" name="Int. J. Mol. Sci.">
        <title>Draft Genome of Tanacetum Coccineum: Genomic Comparison of Closely Related Tanacetum-Family Plants.</title>
        <authorList>
            <person name="Yamashiro T."/>
            <person name="Shiraishi A."/>
            <person name="Nakayama K."/>
            <person name="Satake H."/>
        </authorList>
    </citation>
    <scope>NUCLEOTIDE SEQUENCE</scope>
</reference>
<proteinExistence type="predicted"/>
<organism evidence="3 4">
    <name type="scientific">Tanacetum coccineum</name>
    <dbReference type="NCBI Taxonomy" id="301880"/>
    <lineage>
        <taxon>Eukaryota</taxon>
        <taxon>Viridiplantae</taxon>
        <taxon>Streptophyta</taxon>
        <taxon>Embryophyta</taxon>
        <taxon>Tracheophyta</taxon>
        <taxon>Spermatophyta</taxon>
        <taxon>Magnoliopsida</taxon>
        <taxon>eudicotyledons</taxon>
        <taxon>Gunneridae</taxon>
        <taxon>Pentapetalae</taxon>
        <taxon>asterids</taxon>
        <taxon>campanulids</taxon>
        <taxon>Asterales</taxon>
        <taxon>Asteraceae</taxon>
        <taxon>Asteroideae</taxon>
        <taxon>Anthemideae</taxon>
        <taxon>Anthemidinae</taxon>
        <taxon>Tanacetum</taxon>
    </lineage>
</organism>
<reference evidence="3" key="2">
    <citation type="submission" date="2022-01" db="EMBL/GenBank/DDBJ databases">
        <authorList>
            <person name="Yamashiro T."/>
            <person name="Shiraishi A."/>
            <person name="Satake H."/>
            <person name="Nakayama K."/>
        </authorList>
    </citation>
    <scope>NUCLEOTIDE SEQUENCE</scope>
</reference>
<keyword evidence="4" id="KW-1185">Reference proteome</keyword>
<protein>
    <submittedName>
        <fullName evidence="3">Uncharacterized protein</fullName>
    </submittedName>
</protein>
<evidence type="ECO:0000256" key="2">
    <source>
        <dbReference type="SAM" id="MobiDB-lite"/>
    </source>
</evidence>
<evidence type="ECO:0000256" key="1">
    <source>
        <dbReference type="SAM" id="Coils"/>
    </source>
</evidence>
<feature type="compositionally biased region" description="Polar residues" evidence="2">
    <location>
        <begin position="297"/>
        <end position="318"/>
    </location>
</feature>
<keyword evidence="1" id="KW-0175">Coiled coil</keyword>
<gene>
    <name evidence="3" type="ORF">Tco_0954318</name>
</gene>
<evidence type="ECO:0000313" key="3">
    <source>
        <dbReference type="EMBL" id="GJT45603.1"/>
    </source>
</evidence>
<accession>A0ABQ5E3K7</accession>
<name>A0ABQ5E3K7_9ASTR</name>
<dbReference type="Proteomes" id="UP001151760">
    <property type="component" value="Unassembled WGS sequence"/>
</dbReference>
<evidence type="ECO:0000313" key="4">
    <source>
        <dbReference type="Proteomes" id="UP001151760"/>
    </source>
</evidence>
<comment type="caution">
    <text evidence="3">The sequence shown here is derived from an EMBL/GenBank/DDBJ whole genome shotgun (WGS) entry which is preliminary data.</text>
</comment>
<sequence length="375" mass="41946">MLAVVTQTLSAVTLRSSRSLLILTNNTSVNQTEPSFDQLFELNNLKAELQAKDMKIKKLKAHIKRVNETSTSESVKKDLDEIETINIELEHRVTKLIAKNEHLKQTYKQLYDSIKPSRVRAKEHTDSLVKQLNQKSVEGTDLNAQLQEKVFVITTLKNDLRKLKGKEITDNAAQMTNSTTIAPGMYKLDLVILAPKVKNNREAHEYYLKHTIEQAAILREVVEQAKSQNPLDSASYSACMYVKLIQELLGYVRDTCPSIHKPSKKLVAVTPINKKKTVRFADTVTSSGNIPKVTNRPLLSSTGVNPSTSASGSKPSGNRKNDRIPRTLSSNEKNKVEVQSRKVKSSLNKRNSDSKNVCNEHVKHHVKGAKALCSI</sequence>
<dbReference type="EMBL" id="BQNB010015915">
    <property type="protein sequence ID" value="GJT45603.1"/>
    <property type="molecule type" value="Genomic_DNA"/>
</dbReference>
<feature type="coiled-coil region" evidence="1">
    <location>
        <begin position="42"/>
        <end position="106"/>
    </location>
</feature>